<dbReference type="EC" id="2.1.1.72" evidence="2"/>
<sequence>MSGIRGYVPETEVPTLFAGLALLKYSGRDLLKNLVLQSKKQLEETLAEITSGLDVSLLSSFTSEFKSIVDEIPDATYRSLLTAANNLQANDLMKVATTYGIWHGGKDFFITVPTEISKLLVGLADVQLGDSLLDPTAGVGGVLVEALHYQPGLIVGQELNVTVAQIGYLTLLVNGANKEQLKFYADDVLLHPHYLDKFGKFDKIVQVVPFGFRLSSSLDNDEYGRFPFGPLSKMAGTLAYISNAISSLKPTGGKAVVLVSAGDLYRGGSEARIRKNILAYDLIETVISLPANMFYSTGIETAIIVLNNDKPSQSEMQVQFIKVNDEMTRSTRTNKQLKAEALEQILELYHSKKEVPGLAANIPVSEIKNGDLSVESYIKQVEFTVNGEEIHVNYKKLQSLDTLTLGRVAEIGRGYNFSSKDESDTGEYQVIRITDLTETGIDYTKLISVNPRQVDLSSYLVQKGDILLSVRGNTNKVELIEEGHDKLLVHANLVSLRVRAGYDEHFLKLYLESSLGQILLATLARGTTVKQISIQDLRILPVPNLSLARQQEIVANYQRKMLQVEQRLAAIRREERDIQHGFYDATGMGEAFEIEEG</sequence>
<keyword evidence="5" id="KW-0949">S-adenosyl-L-methionine</keyword>
<comment type="caution">
    <text evidence="12">The sequence shown here is derived from an EMBL/GenBank/DDBJ whole genome shotgun (WGS) entry which is preliminary data.</text>
</comment>
<keyword evidence="4" id="KW-0808">Transferase</keyword>
<gene>
    <name evidence="12" type="ORF">FC14_GL001084</name>
</gene>
<keyword evidence="13" id="KW-1185">Reference proteome</keyword>
<dbReference type="Pfam" id="PF02384">
    <property type="entry name" value="N6_Mtase"/>
    <property type="match status" value="1"/>
</dbReference>
<dbReference type="OrthoDB" id="9814572at2"/>
<evidence type="ECO:0000256" key="3">
    <source>
        <dbReference type="ARBA" id="ARBA00022603"/>
    </source>
</evidence>
<feature type="domain" description="Type I restriction modification DNA specificity" evidence="10">
    <location>
        <begin position="402"/>
        <end position="554"/>
    </location>
</feature>
<feature type="coiled-coil region" evidence="9">
    <location>
        <begin position="547"/>
        <end position="574"/>
    </location>
</feature>
<dbReference type="PANTHER" id="PTHR42933:SF3">
    <property type="entry name" value="TYPE I RESTRICTION ENZYME MJAVIII METHYLASE SUBUNIT"/>
    <property type="match status" value="1"/>
</dbReference>
<dbReference type="PANTHER" id="PTHR42933">
    <property type="entry name" value="SLR6095 PROTEIN"/>
    <property type="match status" value="1"/>
</dbReference>
<dbReference type="Pfam" id="PF01420">
    <property type="entry name" value="Methylase_S"/>
    <property type="match status" value="1"/>
</dbReference>
<keyword evidence="9" id="KW-0175">Coiled coil</keyword>
<comment type="catalytic activity">
    <reaction evidence="8">
        <text>a 2'-deoxyadenosine in DNA + S-adenosyl-L-methionine = an N(6)-methyl-2'-deoxyadenosine in DNA + S-adenosyl-L-homocysteine + H(+)</text>
        <dbReference type="Rhea" id="RHEA:15197"/>
        <dbReference type="Rhea" id="RHEA-COMP:12418"/>
        <dbReference type="Rhea" id="RHEA-COMP:12419"/>
        <dbReference type="ChEBI" id="CHEBI:15378"/>
        <dbReference type="ChEBI" id="CHEBI:57856"/>
        <dbReference type="ChEBI" id="CHEBI:59789"/>
        <dbReference type="ChEBI" id="CHEBI:90615"/>
        <dbReference type="ChEBI" id="CHEBI:90616"/>
        <dbReference type="EC" id="2.1.1.72"/>
    </reaction>
</comment>
<dbReference type="PATRIC" id="fig|1423718.3.peg.1143"/>
<evidence type="ECO:0000259" key="11">
    <source>
        <dbReference type="Pfam" id="PF02384"/>
    </source>
</evidence>
<proteinExistence type="inferred from homology"/>
<dbReference type="Proteomes" id="UP000051008">
    <property type="component" value="Unassembled WGS sequence"/>
</dbReference>
<accession>A0A0R2AGQ8</accession>
<dbReference type="InterPro" id="IPR029063">
    <property type="entry name" value="SAM-dependent_MTases_sf"/>
</dbReference>
<comment type="similarity">
    <text evidence="1">Belongs to the type-I restriction system S methylase family.</text>
</comment>
<dbReference type="InterPro" id="IPR003356">
    <property type="entry name" value="DNA_methylase_A-5"/>
</dbReference>
<dbReference type="Gene3D" id="3.40.50.150">
    <property type="entry name" value="Vaccinia Virus protein VP39"/>
    <property type="match status" value="1"/>
</dbReference>
<evidence type="ECO:0000313" key="13">
    <source>
        <dbReference type="Proteomes" id="UP000051008"/>
    </source>
</evidence>
<dbReference type="GO" id="GO:0009307">
    <property type="term" value="P:DNA restriction-modification system"/>
    <property type="evidence" value="ECO:0007669"/>
    <property type="project" value="UniProtKB-KW"/>
</dbReference>
<dbReference type="SUPFAM" id="SSF116734">
    <property type="entry name" value="DNA methylase specificity domain"/>
    <property type="match status" value="1"/>
</dbReference>
<feature type="domain" description="DNA methylase adenine-specific" evidence="11">
    <location>
        <begin position="112"/>
        <end position="380"/>
    </location>
</feature>
<evidence type="ECO:0000256" key="5">
    <source>
        <dbReference type="ARBA" id="ARBA00022691"/>
    </source>
</evidence>
<dbReference type="GO" id="GO:0032259">
    <property type="term" value="P:methylation"/>
    <property type="evidence" value="ECO:0007669"/>
    <property type="project" value="UniProtKB-KW"/>
</dbReference>
<dbReference type="InterPro" id="IPR044946">
    <property type="entry name" value="Restrct_endonuc_typeI_TRD_sf"/>
</dbReference>
<name>A0A0R2AGQ8_9LACO</name>
<evidence type="ECO:0000256" key="2">
    <source>
        <dbReference type="ARBA" id="ARBA00011900"/>
    </source>
</evidence>
<evidence type="ECO:0000313" key="12">
    <source>
        <dbReference type="EMBL" id="KRM63097.1"/>
    </source>
</evidence>
<evidence type="ECO:0000256" key="7">
    <source>
        <dbReference type="ARBA" id="ARBA00023125"/>
    </source>
</evidence>
<dbReference type="InterPro" id="IPR000055">
    <property type="entry name" value="Restrct_endonuc_typeI_TRD"/>
</dbReference>
<keyword evidence="7" id="KW-0238">DNA-binding</keyword>
<evidence type="ECO:0000256" key="9">
    <source>
        <dbReference type="SAM" id="Coils"/>
    </source>
</evidence>
<evidence type="ECO:0000256" key="6">
    <source>
        <dbReference type="ARBA" id="ARBA00022747"/>
    </source>
</evidence>
<organism evidence="12 13">
    <name type="scientific">Ligilactobacillus agilis DSM 20509</name>
    <dbReference type="NCBI Taxonomy" id="1423718"/>
    <lineage>
        <taxon>Bacteria</taxon>
        <taxon>Bacillati</taxon>
        <taxon>Bacillota</taxon>
        <taxon>Bacilli</taxon>
        <taxon>Lactobacillales</taxon>
        <taxon>Lactobacillaceae</taxon>
        <taxon>Ligilactobacillus</taxon>
    </lineage>
</organism>
<dbReference type="InterPro" id="IPR051537">
    <property type="entry name" value="DNA_Adenine_Mtase"/>
</dbReference>
<keyword evidence="3 12" id="KW-0489">Methyltransferase</keyword>
<evidence type="ECO:0000256" key="8">
    <source>
        <dbReference type="ARBA" id="ARBA00047942"/>
    </source>
</evidence>
<evidence type="ECO:0000259" key="10">
    <source>
        <dbReference type="Pfam" id="PF01420"/>
    </source>
</evidence>
<dbReference type="Gene3D" id="3.90.220.20">
    <property type="entry name" value="DNA methylase specificity domains"/>
    <property type="match status" value="1"/>
</dbReference>
<dbReference type="GO" id="GO:0003677">
    <property type="term" value="F:DNA binding"/>
    <property type="evidence" value="ECO:0007669"/>
    <property type="project" value="UniProtKB-KW"/>
</dbReference>
<dbReference type="GO" id="GO:0008170">
    <property type="term" value="F:N-methyltransferase activity"/>
    <property type="evidence" value="ECO:0007669"/>
    <property type="project" value="InterPro"/>
</dbReference>
<evidence type="ECO:0000256" key="1">
    <source>
        <dbReference type="ARBA" id="ARBA00010923"/>
    </source>
</evidence>
<dbReference type="EMBL" id="AYYP01000071">
    <property type="protein sequence ID" value="KRM63097.1"/>
    <property type="molecule type" value="Genomic_DNA"/>
</dbReference>
<dbReference type="AlphaFoldDB" id="A0A0R2AGQ8"/>
<keyword evidence="6" id="KW-0680">Restriction system</keyword>
<dbReference type="SUPFAM" id="SSF53335">
    <property type="entry name" value="S-adenosyl-L-methionine-dependent methyltransferases"/>
    <property type="match status" value="1"/>
</dbReference>
<evidence type="ECO:0000256" key="4">
    <source>
        <dbReference type="ARBA" id="ARBA00022679"/>
    </source>
</evidence>
<protein>
    <recommendedName>
        <fullName evidence="2">site-specific DNA-methyltransferase (adenine-specific)</fullName>
        <ecNumber evidence="2">2.1.1.72</ecNumber>
    </recommendedName>
</protein>
<dbReference type="GO" id="GO:0009007">
    <property type="term" value="F:site-specific DNA-methyltransferase (adenine-specific) activity"/>
    <property type="evidence" value="ECO:0007669"/>
    <property type="project" value="UniProtKB-EC"/>
</dbReference>
<reference evidence="12 13" key="1">
    <citation type="journal article" date="2015" name="Genome Announc.">
        <title>Expanding the biotechnology potential of lactobacilli through comparative genomics of 213 strains and associated genera.</title>
        <authorList>
            <person name="Sun Z."/>
            <person name="Harris H.M."/>
            <person name="McCann A."/>
            <person name="Guo C."/>
            <person name="Argimon S."/>
            <person name="Zhang W."/>
            <person name="Yang X."/>
            <person name="Jeffery I.B."/>
            <person name="Cooney J.C."/>
            <person name="Kagawa T.F."/>
            <person name="Liu W."/>
            <person name="Song Y."/>
            <person name="Salvetti E."/>
            <person name="Wrobel A."/>
            <person name="Rasinkangas P."/>
            <person name="Parkhill J."/>
            <person name="Rea M.C."/>
            <person name="O'Sullivan O."/>
            <person name="Ritari J."/>
            <person name="Douillard F.P."/>
            <person name="Paul Ross R."/>
            <person name="Yang R."/>
            <person name="Briner A.E."/>
            <person name="Felis G.E."/>
            <person name="de Vos W.M."/>
            <person name="Barrangou R."/>
            <person name="Klaenhammer T.R."/>
            <person name="Caufield P.W."/>
            <person name="Cui Y."/>
            <person name="Zhang H."/>
            <person name="O'Toole P.W."/>
        </authorList>
    </citation>
    <scope>NUCLEOTIDE SEQUENCE [LARGE SCALE GENOMIC DNA]</scope>
    <source>
        <strain evidence="12 13">DSM 20509</strain>
    </source>
</reference>